<evidence type="ECO:0000313" key="1">
    <source>
        <dbReference type="EMBL" id="OBX51796.1"/>
    </source>
</evidence>
<dbReference type="InterPro" id="IPR029069">
    <property type="entry name" value="HotDog_dom_sf"/>
</dbReference>
<dbReference type="RefSeq" id="WP_066888682.1">
    <property type="nucleotide sequence ID" value="NZ_LZDM01000045.1"/>
</dbReference>
<dbReference type="OrthoDB" id="3727779at2"/>
<evidence type="ECO:0000313" key="2">
    <source>
        <dbReference type="Proteomes" id="UP000092671"/>
    </source>
</evidence>
<proteinExistence type="predicted"/>
<dbReference type="SUPFAM" id="SSF54637">
    <property type="entry name" value="Thioesterase/thiol ester dehydrase-isomerase"/>
    <property type="match status" value="1"/>
</dbReference>
<dbReference type="Proteomes" id="UP000092671">
    <property type="component" value="Unassembled WGS sequence"/>
</dbReference>
<comment type="caution">
    <text evidence="1">The sequence shown here is derived from an EMBL/GenBank/DDBJ whole genome shotgun (WGS) entry which is preliminary data.</text>
</comment>
<dbReference type="PANTHER" id="PTHR12475:SF4">
    <property type="entry name" value="PROTEIN THEM6"/>
    <property type="match status" value="1"/>
</dbReference>
<dbReference type="Pfam" id="PF13279">
    <property type="entry name" value="4HBT_2"/>
    <property type="match status" value="1"/>
</dbReference>
<reference evidence="1 2" key="1">
    <citation type="submission" date="2016-06" db="EMBL/GenBank/DDBJ databases">
        <title>Draft genome of Moraxella nonliquefaciens CCUG 60284.</title>
        <authorList>
            <person name="Salva-Serra F."/>
            <person name="Engstrom-Jakobsson H."/>
            <person name="Thorell K."/>
            <person name="Gonzales-Siles L."/>
            <person name="Karlsson R."/>
            <person name="Boulund F."/>
            <person name="Engstrand L."/>
            <person name="Kristiansson E."/>
            <person name="Moore E."/>
        </authorList>
    </citation>
    <scope>NUCLEOTIDE SEQUENCE [LARGE SCALE GENOMIC DNA]</scope>
    <source>
        <strain evidence="1 2">CCUG 60284</strain>
    </source>
</reference>
<gene>
    <name evidence="1" type="ORF">A9Z60_05770</name>
</gene>
<dbReference type="CDD" id="cd00586">
    <property type="entry name" value="4HBT"/>
    <property type="match status" value="1"/>
</dbReference>
<accession>A0A1B8PLA7</accession>
<dbReference type="InterPro" id="IPR051490">
    <property type="entry name" value="THEM6_lcsJ_thioesterase"/>
</dbReference>
<dbReference type="Gene3D" id="3.10.129.10">
    <property type="entry name" value="Hotdog Thioesterase"/>
    <property type="match status" value="1"/>
</dbReference>
<dbReference type="AlphaFoldDB" id="A0A1B8PLA7"/>
<organism evidence="1 2">
    <name type="scientific">Moraxella nonliquefaciens</name>
    <dbReference type="NCBI Taxonomy" id="478"/>
    <lineage>
        <taxon>Bacteria</taxon>
        <taxon>Pseudomonadati</taxon>
        <taxon>Pseudomonadota</taxon>
        <taxon>Gammaproteobacteria</taxon>
        <taxon>Moraxellales</taxon>
        <taxon>Moraxellaceae</taxon>
        <taxon>Moraxella</taxon>
    </lineage>
</organism>
<sequence length="184" mass="21236">MYPFLRLTQNIISSATAYHKSKKSGTLIGLTDTTEYRFIANINDIDNFFEMNNGRILTLFDLGRNDFAIRTGLGKKLLQQRWGLVVAGSTIQYRKRVRLFDKVLMKTRVCAIDDKWFYMEQTMWVKGRCTCHVLLRTAVTNFMTGKPIPTAQVLSSLGYDDVSLPPDEWVQAWIDADKQRPFPQ</sequence>
<protein>
    <submittedName>
        <fullName evidence="1">Thioeseterase</fullName>
    </submittedName>
</protein>
<name>A0A1B8PLA7_MORNO</name>
<dbReference type="PANTHER" id="PTHR12475">
    <property type="match status" value="1"/>
</dbReference>
<dbReference type="EMBL" id="LZDN01000003">
    <property type="protein sequence ID" value="OBX51796.1"/>
    <property type="molecule type" value="Genomic_DNA"/>
</dbReference>